<evidence type="ECO:0000313" key="2">
    <source>
        <dbReference type="EMBL" id="TXF10516.1"/>
    </source>
</evidence>
<feature type="transmembrane region" description="Helical" evidence="1">
    <location>
        <begin position="21"/>
        <end position="44"/>
    </location>
</feature>
<gene>
    <name evidence="2" type="ORF">FR698_14955</name>
</gene>
<keyword evidence="1" id="KW-1133">Transmembrane helix</keyword>
<keyword evidence="3" id="KW-1185">Reference proteome</keyword>
<name>A0A5C7ET62_9PROT</name>
<accession>A0A5C7ET62</accession>
<dbReference type="Proteomes" id="UP000321201">
    <property type="component" value="Unassembled WGS sequence"/>
</dbReference>
<dbReference type="InParanoid" id="A0A5C7ET62"/>
<protein>
    <submittedName>
        <fullName evidence="2">Uncharacterized protein</fullName>
    </submittedName>
</protein>
<evidence type="ECO:0000313" key="3">
    <source>
        <dbReference type="Proteomes" id="UP000321201"/>
    </source>
</evidence>
<organism evidence="2 3">
    <name type="scientific">Pelomicrobium methylotrophicum</name>
    <dbReference type="NCBI Taxonomy" id="2602750"/>
    <lineage>
        <taxon>Bacteria</taxon>
        <taxon>Pseudomonadati</taxon>
        <taxon>Pseudomonadota</taxon>
        <taxon>Hydrogenophilia</taxon>
        <taxon>Hydrogenophilia incertae sedis</taxon>
        <taxon>Pelomicrobium</taxon>
    </lineage>
</organism>
<sequence>MPDLHRLARLFVRAWAVRRRMVAACLAAIAASAASAFLLLWSAIETVPGLIGRAAALVGEIKAPEAMSQTARGVLSSAEPVADAAARLADSFRQAAQCEQDPSCEHKSFDAGTVERRKK</sequence>
<evidence type="ECO:0000256" key="1">
    <source>
        <dbReference type="SAM" id="Phobius"/>
    </source>
</evidence>
<keyword evidence="1" id="KW-0472">Membrane</keyword>
<dbReference type="AlphaFoldDB" id="A0A5C7ET62"/>
<keyword evidence="1" id="KW-0812">Transmembrane</keyword>
<comment type="caution">
    <text evidence="2">The sequence shown here is derived from an EMBL/GenBank/DDBJ whole genome shotgun (WGS) entry which is preliminary data.</text>
</comment>
<reference evidence="2 3" key="1">
    <citation type="submission" date="2019-08" db="EMBL/GenBank/DDBJ databases">
        <title>Pelomicrobium methylotrophicum gen. nov., sp. nov. a moderately thermophilic, facultatively anaerobic, lithoautotrophic and methylotrophic bacterium isolated from a terrestrial mud volcano.</title>
        <authorList>
            <person name="Slobodkina G.B."/>
            <person name="Merkel A.Y."/>
            <person name="Slobodkin A.I."/>
        </authorList>
    </citation>
    <scope>NUCLEOTIDE SEQUENCE [LARGE SCALE GENOMIC DNA]</scope>
    <source>
        <strain evidence="2 3">SM250</strain>
    </source>
</reference>
<proteinExistence type="predicted"/>
<dbReference type="EMBL" id="VPFL01000028">
    <property type="protein sequence ID" value="TXF10516.1"/>
    <property type="molecule type" value="Genomic_DNA"/>
</dbReference>
<dbReference type="RefSeq" id="WP_147800996.1">
    <property type="nucleotide sequence ID" value="NZ_VPFL01000028.1"/>
</dbReference>